<dbReference type="InterPro" id="IPR050155">
    <property type="entry name" value="HAD-like_hydrolase_sf"/>
</dbReference>
<dbReference type="InterPro" id="IPR036412">
    <property type="entry name" value="HAD-like_sf"/>
</dbReference>
<organism evidence="1">
    <name type="scientific">Blautia glucerasea</name>
    <dbReference type="NCBI Taxonomy" id="536633"/>
    <lineage>
        <taxon>Bacteria</taxon>
        <taxon>Bacillati</taxon>
        <taxon>Bacillota</taxon>
        <taxon>Clostridia</taxon>
        <taxon>Lachnospirales</taxon>
        <taxon>Lachnospiraceae</taxon>
        <taxon>Blautia</taxon>
    </lineage>
</organism>
<dbReference type="EMBL" id="CACRST010000025">
    <property type="protein sequence ID" value="VYT28950.1"/>
    <property type="molecule type" value="Genomic_DNA"/>
</dbReference>
<dbReference type="GO" id="GO:0006281">
    <property type="term" value="P:DNA repair"/>
    <property type="evidence" value="ECO:0007669"/>
    <property type="project" value="TreeGrafter"/>
</dbReference>
<dbReference type="InterPro" id="IPR023214">
    <property type="entry name" value="HAD_sf"/>
</dbReference>
<dbReference type="InterPro" id="IPR023198">
    <property type="entry name" value="PGP-like_dom2"/>
</dbReference>
<dbReference type="Gene3D" id="1.10.150.240">
    <property type="entry name" value="Putative phosphatase, domain 2"/>
    <property type="match status" value="1"/>
</dbReference>
<dbReference type="Pfam" id="PF13419">
    <property type="entry name" value="HAD_2"/>
    <property type="match status" value="1"/>
</dbReference>
<reference evidence="1" key="1">
    <citation type="submission" date="2019-11" db="EMBL/GenBank/DDBJ databases">
        <authorList>
            <person name="Feng L."/>
        </authorList>
    </citation>
    <scope>NUCLEOTIDE SEQUENCE</scope>
    <source>
        <strain evidence="1">BgluceraseaLFYP119</strain>
    </source>
</reference>
<proteinExistence type="predicted"/>
<dbReference type="Gene3D" id="3.40.50.1000">
    <property type="entry name" value="HAD superfamily/HAD-like"/>
    <property type="match status" value="1"/>
</dbReference>
<protein>
    <submittedName>
        <fullName evidence="1">Bifunctional 5'-methylthioadenosine/S-adenosylhomocysteine nucleosidase/phosphatase</fullName>
    </submittedName>
</protein>
<dbReference type="SFLD" id="SFLDG01129">
    <property type="entry name" value="C1.5:_HAD__Beta-PGM__Phosphata"/>
    <property type="match status" value="1"/>
</dbReference>
<dbReference type="NCBIfam" id="TIGR01549">
    <property type="entry name" value="HAD-SF-IA-v1"/>
    <property type="match status" value="1"/>
</dbReference>
<name>A0A6N2VG80_9FIRM</name>
<dbReference type="RefSeq" id="WP_156355239.1">
    <property type="nucleotide sequence ID" value="NZ_CACRST010000025.1"/>
</dbReference>
<dbReference type="PANTHER" id="PTHR43434:SF1">
    <property type="entry name" value="PHOSPHOGLYCOLATE PHOSPHATASE"/>
    <property type="match status" value="1"/>
</dbReference>
<dbReference type="SUPFAM" id="SSF56784">
    <property type="entry name" value="HAD-like"/>
    <property type="match status" value="1"/>
</dbReference>
<dbReference type="SFLD" id="SFLDS00003">
    <property type="entry name" value="Haloacid_Dehalogenase"/>
    <property type="match status" value="1"/>
</dbReference>
<sequence>MDSIIFDVDGTLWNSTEIDAQAWTEYLHNVEHKDITITAQRLQELFGKPMSEIAALVFPEESPEEQLRLMDACCEAEHQALLETCAPLYEDLEIMLQALSPKYPLYIVSNCQAGYIELFLESSGFGKYFKGHLCFGDTGLEKHETILKLMETYNLKDTIYVGDTMGDYLSCKKAGIPFVFASYGFGEVSDPDYRIDKPMDLVSLFVQD</sequence>
<dbReference type="GO" id="GO:0008967">
    <property type="term" value="F:phosphoglycolate phosphatase activity"/>
    <property type="evidence" value="ECO:0007669"/>
    <property type="project" value="TreeGrafter"/>
</dbReference>
<dbReference type="InterPro" id="IPR006439">
    <property type="entry name" value="HAD-SF_hydro_IA"/>
</dbReference>
<dbReference type="InterPro" id="IPR041492">
    <property type="entry name" value="HAD_2"/>
</dbReference>
<dbReference type="PANTHER" id="PTHR43434">
    <property type="entry name" value="PHOSPHOGLYCOLATE PHOSPHATASE"/>
    <property type="match status" value="1"/>
</dbReference>
<accession>A0A6N2VG80</accession>
<dbReference type="AlphaFoldDB" id="A0A6N2VG80"/>
<evidence type="ECO:0000313" key="1">
    <source>
        <dbReference type="EMBL" id="VYT28950.1"/>
    </source>
</evidence>
<gene>
    <name evidence="1" type="ORF">BGLFYP119_02667</name>
</gene>